<accession>K4AIW8</accession>
<dbReference type="EnsemblPlants" id="KQK90303">
    <property type="protein sequence ID" value="KQK90303"/>
    <property type="gene ID" value="SETIT_038831mg"/>
</dbReference>
<dbReference type="Pfam" id="PF00646">
    <property type="entry name" value="F-box"/>
    <property type="match status" value="1"/>
</dbReference>
<evidence type="ECO:0000259" key="2">
    <source>
        <dbReference type="SMART" id="SM00256"/>
    </source>
</evidence>
<dbReference type="InterPro" id="IPR056592">
    <property type="entry name" value="Beta-prop_At3g26010-like"/>
</dbReference>
<dbReference type="EMBL" id="AGNK02005921">
    <property type="status" value="NOT_ANNOTATED_CDS"/>
    <property type="molecule type" value="Genomic_DNA"/>
</dbReference>
<reference evidence="4" key="1">
    <citation type="journal article" date="2012" name="Nat. Biotechnol.">
        <title>Reference genome sequence of the model plant Setaria.</title>
        <authorList>
            <person name="Bennetzen J.L."/>
            <person name="Schmutz J."/>
            <person name="Wang H."/>
            <person name="Percifield R."/>
            <person name="Hawkins J."/>
            <person name="Pontaroli A.C."/>
            <person name="Estep M."/>
            <person name="Feng L."/>
            <person name="Vaughn J.N."/>
            <person name="Grimwood J."/>
            <person name="Jenkins J."/>
            <person name="Barry K."/>
            <person name="Lindquist E."/>
            <person name="Hellsten U."/>
            <person name="Deshpande S."/>
            <person name="Wang X."/>
            <person name="Wu X."/>
            <person name="Mitros T."/>
            <person name="Triplett J."/>
            <person name="Yang X."/>
            <person name="Ye C.Y."/>
            <person name="Mauro-Herrera M."/>
            <person name="Wang L."/>
            <person name="Li P."/>
            <person name="Sharma M."/>
            <person name="Sharma R."/>
            <person name="Ronald P.C."/>
            <person name="Panaud O."/>
            <person name="Kellogg E.A."/>
            <person name="Brutnell T.P."/>
            <person name="Doust A.N."/>
            <person name="Tuskan G.A."/>
            <person name="Rokhsar D."/>
            <person name="Devos K.M."/>
        </authorList>
    </citation>
    <scope>NUCLEOTIDE SEQUENCE [LARGE SCALE GENOMIC DNA]</scope>
    <source>
        <strain evidence="4">cv. Yugu1</strain>
    </source>
</reference>
<dbReference type="OMA" id="LWSFVPY"/>
<dbReference type="SMART" id="SM00256">
    <property type="entry name" value="FBOX"/>
    <property type="match status" value="1"/>
</dbReference>
<organism evidence="3 4">
    <name type="scientific">Setaria italica</name>
    <name type="common">Foxtail millet</name>
    <name type="synonym">Panicum italicum</name>
    <dbReference type="NCBI Taxonomy" id="4555"/>
    <lineage>
        <taxon>Eukaryota</taxon>
        <taxon>Viridiplantae</taxon>
        <taxon>Streptophyta</taxon>
        <taxon>Embryophyta</taxon>
        <taxon>Tracheophyta</taxon>
        <taxon>Spermatophyta</taxon>
        <taxon>Magnoliopsida</taxon>
        <taxon>Liliopsida</taxon>
        <taxon>Poales</taxon>
        <taxon>Poaceae</taxon>
        <taxon>PACMAD clade</taxon>
        <taxon>Panicoideae</taxon>
        <taxon>Panicodae</taxon>
        <taxon>Paniceae</taxon>
        <taxon>Cenchrinae</taxon>
        <taxon>Setaria</taxon>
    </lineage>
</organism>
<dbReference type="Proteomes" id="UP000004995">
    <property type="component" value="Unassembled WGS sequence"/>
</dbReference>
<dbReference type="PANTHER" id="PTHR35546:SF40">
    <property type="entry name" value="F-BOX DOMAIN-CONTAINING PROTEIN"/>
    <property type="match status" value="1"/>
</dbReference>
<dbReference type="InParanoid" id="K4AIW8"/>
<dbReference type="eggNOG" id="ENOG502R44M">
    <property type="taxonomic scope" value="Eukaryota"/>
</dbReference>
<dbReference type="InterPro" id="IPR001810">
    <property type="entry name" value="F-box_dom"/>
</dbReference>
<keyword evidence="4" id="KW-1185">Reference proteome</keyword>
<evidence type="ECO:0000256" key="1">
    <source>
        <dbReference type="SAM" id="MobiDB-lite"/>
    </source>
</evidence>
<dbReference type="Gene3D" id="1.20.1280.50">
    <property type="match status" value="1"/>
</dbReference>
<reference evidence="3" key="2">
    <citation type="submission" date="2018-08" db="UniProtKB">
        <authorList>
            <consortium name="EnsemblPlants"/>
        </authorList>
    </citation>
    <scope>IDENTIFICATION</scope>
    <source>
        <strain evidence="3">Yugu1</strain>
    </source>
</reference>
<feature type="region of interest" description="Disordered" evidence="1">
    <location>
        <begin position="1"/>
        <end position="21"/>
    </location>
</feature>
<dbReference type="PANTHER" id="PTHR35546">
    <property type="entry name" value="F-BOX PROTEIN INTERACTION DOMAIN PROTEIN-RELATED"/>
    <property type="match status" value="1"/>
</dbReference>
<dbReference type="Pfam" id="PF24750">
    <property type="entry name" value="b-prop_At3g26010-like"/>
    <property type="match status" value="1"/>
</dbReference>
<sequence>MEGPDSKKKRSPAVTGAAAGGGSGLTEGLIVDILSRIPVKSICRFKCVCPSWRSLISHPDSRKKLPQTLARFFYFDEFDSCVRNGRLRPPSLCDFAFLPANTGGGPLDCCNGLVLLNSRSSEQRASYVVCNPATEKWTTVPPVPEPTQAGKICVSSILCFDPAVWPHFHVVRLLEADEDDGFTEEILFEGFEIYSETGGWVFHPHNSGWSPQSHRSRRTYFNGFLHFITRDERAVAALDMKGQTRRTIPVPRSKDVELIGHSQGRLFYADRDDRKLKVEFWSTSFAAPKLSISNLLVELGHGRWTLKHCVNTSRLFADADEYSQSGLLVGVAGIHPHCNSIFLFDSLQGRLMFYNMDSRSARVTRSVSETCLWSFVPYFFLCGHPIFHQLVYMGSCDHS</sequence>
<proteinExistence type="predicted"/>
<name>K4AIW8_SETIT</name>
<feature type="domain" description="F-box" evidence="2">
    <location>
        <begin position="25"/>
        <end position="65"/>
    </location>
</feature>
<dbReference type="InterPro" id="IPR055290">
    <property type="entry name" value="At3g26010-like"/>
</dbReference>
<dbReference type="InterPro" id="IPR036047">
    <property type="entry name" value="F-box-like_dom_sf"/>
</dbReference>
<dbReference type="AlphaFoldDB" id="K4AIW8"/>
<dbReference type="CDD" id="cd22157">
    <property type="entry name" value="F-box_AtFBW1-like"/>
    <property type="match status" value="1"/>
</dbReference>
<evidence type="ECO:0000313" key="4">
    <source>
        <dbReference type="Proteomes" id="UP000004995"/>
    </source>
</evidence>
<dbReference type="Gramene" id="KQK90303">
    <property type="protein sequence ID" value="KQK90303"/>
    <property type="gene ID" value="SETIT_038831mg"/>
</dbReference>
<dbReference type="SUPFAM" id="SSF81383">
    <property type="entry name" value="F-box domain"/>
    <property type="match status" value="1"/>
</dbReference>
<dbReference type="HOGENOM" id="CLU_022847_1_1_1"/>
<evidence type="ECO:0000313" key="3">
    <source>
        <dbReference type="EnsemblPlants" id="KQK90303"/>
    </source>
</evidence>
<protein>
    <recommendedName>
        <fullName evidence="2">F-box domain-containing protein</fullName>
    </recommendedName>
</protein>
<dbReference type="STRING" id="4555.K4AIW8"/>